<proteinExistence type="inferred from homology"/>
<dbReference type="GO" id="GO:0050353">
    <property type="term" value="F:trimethyllysine dioxygenase activity"/>
    <property type="evidence" value="ECO:0007669"/>
    <property type="project" value="UniProtKB-EC"/>
</dbReference>
<dbReference type="InterPro" id="IPR012776">
    <property type="entry name" value="Trimethyllysine_dOase"/>
</dbReference>
<evidence type="ECO:0000256" key="2">
    <source>
        <dbReference type="ARBA" id="ARBA00001961"/>
    </source>
</evidence>
<comment type="cofactor">
    <cofactor evidence="2">
        <name>L-ascorbate</name>
        <dbReference type="ChEBI" id="CHEBI:38290"/>
    </cofactor>
</comment>
<evidence type="ECO:0000256" key="6">
    <source>
        <dbReference type="ARBA" id="ARBA00022964"/>
    </source>
</evidence>
<comment type="function">
    <text evidence="12">Converts trimethyllysine (TML) into hydroxytrimethyllysine (HTML).</text>
</comment>
<evidence type="ECO:0000259" key="15">
    <source>
        <dbReference type="Pfam" id="PF06155"/>
    </source>
</evidence>
<dbReference type="Pfam" id="PF02668">
    <property type="entry name" value="TauD"/>
    <property type="match status" value="1"/>
</dbReference>
<evidence type="ECO:0000256" key="7">
    <source>
        <dbReference type="ARBA" id="ARBA00023002"/>
    </source>
</evidence>
<evidence type="ECO:0000256" key="9">
    <source>
        <dbReference type="ARBA" id="ARBA00030363"/>
    </source>
</evidence>
<comment type="cofactor">
    <cofactor evidence="1">
        <name>Fe(2+)</name>
        <dbReference type="ChEBI" id="CHEBI:29033"/>
    </cofactor>
</comment>
<dbReference type="Pfam" id="PF06155">
    <property type="entry name" value="GBBH-like_N"/>
    <property type="match status" value="1"/>
</dbReference>
<feature type="domain" description="Gamma-butyrobetaine hydroxylase-like N-terminal" evidence="15">
    <location>
        <begin position="8"/>
        <end position="91"/>
    </location>
</feature>
<dbReference type="Gene3D" id="3.60.130.10">
    <property type="entry name" value="Clavaminate synthase-like"/>
    <property type="match status" value="1"/>
</dbReference>
<accession>A0ABS7NKW5</accession>
<evidence type="ECO:0000256" key="5">
    <source>
        <dbReference type="ARBA" id="ARBA00022723"/>
    </source>
</evidence>
<organism evidence="16 17">
    <name type="scientific">Leisingera daeponensis</name>
    <dbReference type="NCBI Taxonomy" id="405746"/>
    <lineage>
        <taxon>Bacteria</taxon>
        <taxon>Pseudomonadati</taxon>
        <taxon>Pseudomonadota</taxon>
        <taxon>Alphaproteobacteria</taxon>
        <taxon>Rhodobacterales</taxon>
        <taxon>Roseobacteraceae</taxon>
        <taxon>Leisingera</taxon>
    </lineage>
</organism>
<keyword evidence="5" id="KW-0479">Metal-binding</keyword>
<dbReference type="CDD" id="cd00250">
    <property type="entry name" value="CAS_like"/>
    <property type="match status" value="1"/>
</dbReference>
<dbReference type="NCBIfam" id="TIGR02410">
    <property type="entry name" value="carnitine_TMLD"/>
    <property type="match status" value="1"/>
</dbReference>
<evidence type="ECO:0000256" key="3">
    <source>
        <dbReference type="ARBA" id="ARBA00008654"/>
    </source>
</evidence>
<comment type="similarity">
    <text evidence="3">Belongs to the gamma-BBH/TMLD family.</text>
</comment>
<dbReference type="RefSeq" id="WP_222509512.1">
    <property type="nucleotide sequence ID" value="NZ_JAHVJA010000011.1"/>
</dbReference>
<sequence length="372" mass="41747">MSVKIESLQVSGTHLEVCWAGNGRVSRYPAVWLRDHCHSARSMNPDSQQRSVDTFAIPADLAPVSARLEAGTVYVAWPQEAEESEYPVSFLEAMAEPGLWQEDRPKRLWMAADMEDGLPEVPYSAVMAVDCSGLAEWLNLVDRHGFALVTGVPATPEATEELLKRVGYIRQTIFGGFWDFTANKAFADTAYSTVEIGPHTDGTYAIDSPGYQAFHCLEFDGTGGESIFVDAFKVAEVIREQDPEAFEVLSSVPVPAQYKGDGVHLMAENPIIGLDRDGGLRKITYNNYDRAPFRLEDSRQAAFYRSLALFNSLINDRAYQLRFGLRPGTVVLFDNWRVLHAREAYEGHRRLCGAYHNKEDFLSRLRLLRKRG</sequence>
<comment type="caution">
    <text evidence="16">The sequence shown here is derived from an EMBL/GenBank/DDBJ whole genome shotgun (WGS) entry which is preliminary data.</text>
</comment>
<evidence type="ECO:0000259" key="14">
    <source>
        <dbReference type="Pfam" id="PF02668"/>
    </source>
</evidence>
<reference evidence="16 17" key="1">
    <citation type="submission" date="2021-06" db="EMBL/GenBank/DDBJ databases">
        <title>50 bacteria genomes isolated from Dapeng, Shenzhen, China.</title>
        <authorList>
            <person name="Zheng W."/>
            <person name="Yu S."/>
            <person name="Huang Y."/>
        </authorList>
    </citation>
    <scope>NUCLEOTIDE SEQUENCE [LARGE SCALE GENOMIC DNA]</scope>
    <source>
        <strain evidence="16 17">DP1N14-2</strain>
    </source>
</reference>
<dbReference type="Proteomes" id="UP000766629">
    <property type="component" value="Unassembled WGS sequence"/>
</dbReference>
<dbReference type="Gene3D" id="3.30.2020.30">
    <property type="match status" value="1"/>
</dbReference>
<evidence type="ECO:0000256" key="13">
    <source>
        <dbReference type="ARBA" id="ARBA00049334"/>
    </source>
</evidence>
<evidence type="ECO:0000313" key="17">
    <source>
        <dbReference type="Proteomes" id="UP000766629"/>
    </source>
</evidence>
<dbReference type="PANTHER" id="PTHR10696">
    <property type="entry name" value="GAMMA-BUTYROBETAINE HYDROXYLASE-RELATED"/>
    <property type="match status" value="1"/>
</dbReference>
<dbReference type="InterPro" id="IPR010376">
    <property type="entry name" value="GBBH-like_N"/>
</dbReference>
<dbReference type="InterPro" id="IPR050411">
    <property type="entry name" value="AlphaKG_dependent_hydroxylases"/>
</dbReference>
<dbReference type="SUPFAM" id="SSF51197">
    <property type="entry name" value="Clavaminate synthase-like"/>
    <property type="match status" value="1"/>
</dbReference>
<dbReference type="EMBL" id="JAHVJA010000011">
    <property type="protein sequence ID" value="MBY6141472.1"/>
    <property type="molecule type" value="Genomic_DNA"/>
</dbReference>
<name>A0ABS7NKW5_9RHOB</name>
<gene>
    <name evidence="16" type="ORF">KUV26_18685</name>
</gene>
<evidence type="ECO:0000313" key="16">
    <source>
        <dbReference type="EMBL" id="MBY6141472.1"/>
    </source>
</evidence>
<keyword evidence="17" id="KW-1185">Reference proteome</keyword>
<keyword evidence="6 16" id="KW-0223">Dioxygenase</keyword>
<dbReference type="InterPro" id="IPR003819">
    <property type="entry name" value="TauD/TfdA-like"/>
</dbReference>
<comment type="catalytic activity">
    <reaction evidence="13">
        <text>N(6),N(6),N(6)-trimethyl-L-lysine + 2-oxoglutarate + O2 = (3S)-3-hydroxy-N(6),N(6),N(6)-trimethyl-L-lysine + succinate + CO2</text>
        <dbReference type="Rhea" id="RHEA:14181"/>
        <dbReference type="ChEBI" id="CHEBI:15379"/>
        <dbReference type="ChEBI" id="CHEBI:16526"/>
        <dbReference type="ChEBI" id="CHEBI:16810"/>
        <dbReference type="ChEBI" id="CHEBI:30031"/>
        <dbReference type="ChEBI" id="CHEBI:58100"/>
        <dbReference type="ChEBI" id="CHEBI:141499"/>
        <dbReference type="EC" id="1.14.11.8"/>
    </reaction>
</comment>
<dbReference type="InterPro" id="IPR038492">
    <property type="entry name" value="GBBH-like_N_sf"/>
</dbReference>
<evidence type="ECO:0000256" key="1">
    <source>
        <dbReference type="ARBA" id="ARBA00001954"/>
    </source>
</evidence>
<protein>
    <recommendedName>
        <fullName evidence="4">trimethyllysine dioxygenase</fullName>
        <ecNumber evidence="4">1.14.11.8</ecNumber>
    </recommendedName>
    <alternativeName>
        <fullName evidence="10">Epsilon-trimethyllysine 2-oxoglutarate dioxygenase</fullName>
    </alternativeName>
    <alternativeName>
        <fullName evidence="9">TML hydroxylase</fullName>
    </alternativeName>
    <alternativeName>
        <fullName evidence="11">TML-alpha-ketoglutarate dioxygenase</fullName>
    </alternativeName>
</protein>
<feature type="domain" description="TauD/TfdA-like" evidence="14">
    <location>
        <begin position="120"/>
        <end position="355"/>
    </location>
</feature>
<evidence type="ECO:0000256" key="8">
    <source>
        <dbReference type="ARBA" id="ARBA00023004"/>
    </source>
</evidence>
<keyword evidence="8" id="KW-0408">Iron</keyword>
<evidence type="ECO:0000256" key="11">
    <source>
        <dbReference type="ARBA" id="ARBA00032283"/>
    </source>
</evidence>
<keyword evidence="7 16" id="KW-0560">Oxidoreductase</keyword>
<evidence type="ECO:0000256" key="4">
    <source>
        <dbReference type="ARBA" id="ARBA00012267"/>
    </source>
</evidence>
<dbReference type="PANTHER" id="PTHR10696:SF51">
    <property type="entry name" value="TRIMETHYLLYSINE DIOXYGENASE, MITOCHONDRIAL"/>
    <property type="match status" value="1"/>
</dbReference>
<evidence type="ECO:0000256" key="10">
    <source>
        <dbReference type="ARBA" id="ARBA00031778"/>
    </source>
</evidence>
<evidence type="ECO:0000256" key="12">
    <source>
        <dbReference type="ARBA" id="ARBA00046008"/>
    </source>
</evidence>
<dbReference type="EC" id="1.14.11.8" evidence="4"/>
<dbReference type="InterPro" id="IPR042098">
    <property type="entry name" value="TauD-like_sf"/>
</dbReference>